<dbReference type="GO" id="GO:0008270">
    <property type="term" value="F:zinc ion binding"/>
    <property type="evidence" value="ECO:0007669"/>
    <property type="project" value="UniProtKB-KW"/>
</dbReference>
<keyword evidence="4" id="KW-0863">Zinc-finger</keyword>
<accession>A0AAN5CJ24</accession>
<evidence type="ECO:0000256" key="2">
    <source>
        <dbReference type="ARBA" id="ARBA00005993"/>
    </source>
</evidence>
<dbReference type="SMART" id="SM00430">
    <property type="entry name" value="HOLI"/>
    <property type="match status" value="1"/>
</dbReference>
<keyword evidence="7" id="KW-0238">DNA-binding</keyword>
<reference evidence="14" key="1">
    <citation type="submission" date="2022-10" db="EMBL/GenBank/DDBJ databases">
        <title>Genome assembly of Pristionchus species.</title>
        <authorList>
            <person name="Yoshida K."/>
            <person name="Sommer R.J."/>
        </authorList>
    </citation>
    <scope>NUCLEOTIDE SEQUENCE [LARGE SCALE GENOMIC DNA]</scope>
    <source>
        <strain evidence="14">RS5460</strain>
    </source>
</reference>
<feature type="non-terminal residue" evidence="13">
    <location>
        <position position="1"/>
    </location>
</feature>
<evidence type="ECO:0000256" key="10">
    <source>
        <dbReference type="ARBA" id="ARBA00023242"/>
    </source>
</evidence>
<dbReference type="SUPFAM" id="SSF48508">
    <property type="entry name" value="Nuclear receptor ligand-binding domain"/>
    <property type="match status" value="1"/>
</dbReference>
<dbReference type="Pfam" id="PF00104">
    <property type="entry name" value="Hormone_recep"/>
    <property type="match status" value="1"/>
</dbReference>
<dbReference type="AlphaFoldDB" id="A0AAN5CJ24"/>
<dbReference type="InterPro" id="IPR050274">
    <property type="entry name" value="Nuclear_hormone_rcpt_NR2"/>
</dbReference>
<dbReference type="SUPFAM" id="SSF57716">
    <property type="entry name" value="Glucocorticoid receptor-like (DNA-binding domain)"/>
    <property type="match status" value="1"/>
</dbReference>
<keyword evidence="3" id="KW-0479">Metal-binding</keyword>
<dbReference type="InterPro" id="IPR035500">
    <property type="entry name" value="NHR-like_dom_sf"/>
</dbReference>
<dbReference type="InterPro" id="IPR049636">
    <property type="entry name" value="HNF4-like_DBD"/>
</dbReference>
<gene>
    <name evidence="13" type="ORF">PMAYCL1PPCAC_15476</name>
</gene>
<dbReference type="InterPro" id="IPR001628">
    <property type="entry name" value="Znf_hrmn_rcpt"/>
</dbReference>
<dbReference type="PANTHER" id="PTHR24083">
    <property type="entry name" value="NUCLEAR HORMONE RECEPTOR"/>
    <property type="match status" value="1"/>
</dbReference>
<dbReference type="PROSITE" id="PS51843">
    <property type="entry name" value="NR_LBD"/>
    <property type="match status" value="1"/>
</dbReference>
<dbReference type="CDD" id="cd06960">
    <property type="entry name" value="NR_DBD_HNF4A"/>
    <property type="match status" value="1"/>
</dbReference>
<dbReference type="SMART" id="SM00399">
    <property type="entry name" value="ZnF_C4"/>
    <property type="match status" value="1"/>
</dbReference>
<dbReference type="InterPro" id="IPR013088">
    <property type="entry name" value="Znf_NHR/GATA"/>
</dbReference>
<evidence type="ECO:0008006" key="15">
    <source>
        <dbReference type="Google" id="ProtNLM"/>
    </source>
</evidence>
<comment type="subcellular location">
    <subcellularLocation>
        <location evidence="1">Nucleus</location>
    </subcellularLocation>
</comment>
<dbReference type="Gene3D" id="1.10.565.10">
    <property type="entry name" value="Retinoid X Receptor"/>
    <property type="match status" value="1"/>
</dbReference>
<dbReference type="GO" id="GO:0003700">
    <property type="term" value="F:DNA-binding transcription factor activity"/>
    <property type="evidence" value="ECO:0007669"/>
    <property type="project" value="InterPro"/>
</dbReference>
<evidence type="ECO:0000256" key="6">
    <source>
        <dbReference type="ARBA" id="ARBA00023015"/>
    </source>
</evidence>
<keyword evidence="14" id="KW-1185">Reference proteome</keyword>
<evidence type="ECO:0000256" key="4">
    <source>
        <dbReference type="ARBA" id="ARBA00022771"/>
    </source>
</evidence>
<evidence type="ECO:0000256" key="3">
    <source>
        <dbReference type="ARBA" id="ARBA00022723"/>
    </source>
</evidence>
<dbReference type="Proteomes" id="UP001328107">
    <property type="component" value="Unassembled WGS sequence"/>
</dbReference>
<sequence>KRKRPQREKQECPSWCVGCGFAATGYHYEAPSCTSCKTFFRRTVLNGRVYPPCPNENRKNEPMCICRTCRFDRCVEGGMQPLLINSLKNPETNPVVTNIQRKVNPSEPSTSTGIVDSKLDLVPLSKKVATPSVFECTIDRIIGELLYLEKAHQELRYSPNFDPRPNEYRLDSLLLMPSMLSIKTEFLPSDPSSDNGPPMPVLPEAKKLWPFADLLFSIEYMKTFGFFHNLRKEDKIALCRHVSIMCSQLTLAFFSYEKKSGISFHPDGTVPHGGFVSAEKPHEQLLHHGVIQLLRELEMDKKEYVLVKALVVCNPAIEDLSLSHKVELERERMKFAKSLMSYVIARRGHQRGPAAYSAMMALIDSLTHLMKHHKNFHVFDAARRHVRGDPLKSPTLFTDIFDH</sequence>
<comment type="similarity">
    <text evidence="2">Belongs to the nuclear hormone receptor family.</text>
</comment>
<evidence type="ECO:0000259" key="11">
    <source>
        <dbReference type="PROSITE" id="PS51030"/>
    </source>
</evidence>
<evidence type="ECO:0000259" key="12">
    <source>
        <dbReference type="PROSITE" id="PS51843"/>
    </source>
</evidence>
<dbReference type="PROSITE" id="PS51030">
    <property type="entry name" value="NUCLEAR_REC_DBD_2"/>
    <property type="match status" value="1"/>
</dbReference>
<keyword evidence="5" id="KW-0862">Zinc</keyword>
<keyword evidence="6" id="KW-0805">Transcription regulation</keyword>
<evidence type="ECO:0000256" key="1">
    <source>
        <dbReference type="ARBA" id="ARBA00004123"/>
    </source>
</evidence>
<evidence type="ECO:0000256" key="8">
    <source>
        <dbReference type="ARBA" id="ARBA00023163"/>
    </source>
</evidence>
<dbReference type="PRINTS" id="PR00047">
    <property type="entry name" value="STROIDFINGER"/>
</dbReference>
<dbReference type="Gene3D" id="3.30.50.10">
    <property type="entry name" value="Erythroid Transcription Factor GATA-1, subunit A"/>
    <property type="match status" value="1"/>
</dbReference>
<evidence type="ECO:0000313" key="13">
    <source>
        <dbReference type="EMBL" id="GMR45281.1"/>
    </source>
</evidence>
<dbReference type="GO" id="GO:0005634">
    <property type="term" value="C:nucleus"/>
    <property type="evidence" value="ECO:0007669"/>
    <property type="project" value="UniProtKB-SubCell"/>
</dbReference>
<evidence type="ECO:0000256" key="5">
    <source>
        <dbReference type="ARBA" id="ARBA00022833"/>
    </source>
</evidence>
<keyword evidence="8" id="KW-0804">Transcription</keyword>
<protein>
    <recommendedName>
        <fullName evidence="15">Nuclear receptor</fullName>
    </recommendedName>
</protein>
<dbReference type="EMBL" id="BTRK01000004">
    <property type="protein sequence ID" value="GMR45281.1"/>
    <property type="molecule type" value="Genomic_DNA"/>
</dbReference>
<feature type="domain" description="Nuclear receptor" evidence="11">
    <location>
        <begin position="13"/>
        <end position="86"/>
    </location>
</feature>
<dbReference type="GO" id="GO:0000978">
    <property type="term" value="F:RNA polymerase II cis-regulatory region sequence-specific DNA binding"/>
    <property type="evidence" value="ECO:0007669"/>
    <property type="project" value="InterPro"/>
</dbReference>
<comment type="caution">
    <text evidence="13">The sequence shown here is derived from an EMBL/GenBank/DDBJ whole genome shotgun (WGS) entry which is preliminary data.</text>
</comment>
<evidence type="ECO:0000256" key="9">
    <source>
        <dbReference type="ARBA" id="ARBA00023170"/>
    </source>
</evidence>
<proteinExistence type="inferred from homology"/>
<dbReference type="Pfam" id="PF00105">
    <property type="entry name" value="zf-C4"/>
    <property type="match status" value="1"/>
</dbReference>
<evidence type="ECO:0000313" key="14">
    <source>
        <dbReference type="Proteomes" id="UP001328107"/>
    </source>
</evidence>
<evidence type="ECO:0000256" key="7">
    <source>
        <dbReference type="ARBA" id="ARBA00023125"/>
    </source>
</evidence>
<organism evidence="13 14">
    <name type="scientific">Pristionchus mayeri</name>
    <dbReference type="NCBI Taxonomy" id="1317129"/>
    <lineage>
        <taxon>Eukaryota</taxon>
        <taxon>Metazoa</taxon>
        <taxon>Ecdysozoa</taxon>
        <taxon>Nematoda</taxon>
        <taxon>Chromadorea</taxon>
        <taxon>Rhabditida</taxon>
        <taxon>Rhabditina</taxon>
        <taxon>Diplogasteromorpha</taxon>
        <taxon>Diplogasteroidea</taxon>
        <taxon>Neodiplogasteridae</taxon>
        <taxon>Pristionchus</taxon>
    </lineage>
</organism>
<keyword evidence="9" id="KW-0675">Receptor</keyword>
<name>A0AAN5CJ24_9BILA</name>
<keyword evidence="10" id="KW-0539">Nucleus</keyword>
<dbReference type="InterPro" id="IPR000536">
    <property type="entry name" value="Nucl_hrmn_rcpt_lig-bd"/>
</dbReference>
<feature type="domain" description="NR LBD" evidence="12">
    <location>
        <begin position="171"/>
        <end position="399"/>
    </location>
</feature>